<keyword evidence="5" id="KW-0143">Chaperone</keyword>
<dbReference type="GO" id="GO:0044780">
    <property type="term" value="P:bacterial-type flagellum assembly"/>
    <property type="evidence" value="ECO:0007669"/>
    <property type="project" value="InterPro"/>
</dbReference>
<accession>A4ISV9</accession>
<sequence>MALDFLTEEWIYQKNSQQLTALLYEGLMECLEEAIEAIKQKDHWKANKQLQKGNDILRRLGAGLRYDAGIIAHQLDAIYNYMAERLIEANMKKDVTAVQEVLQLATTIATAWNEALKSGVSPVQSVHKQKAAAYEQFIAYERSGPEE</sequence>
<dbReference type="GO" id="GO:0005829">
    <property type="term" value="C:cytosol"/>
    <property type="evidence" value="ECO:0007669"/>
    <property type="project" value="UniProtKB-SubCell"/>
</dbReference>
<keyword evidence="4" id="KW-1005">Bacterial flagellum biogenesis</keyword>
<evidence type="ECO:0000256" key="1">
    <source>
        <dbReference type="ARBA" id="ARBA00004514"/>
    </source>
</evidence>
<gene>
    <name evidence="6" type="ordered locus">GTNG_3068</name>
</gene>
<dbReference type="CDD" id="cd16098">
    <property type="entry name" value="FliS"/>
    <property type="match status" value="1"/>
</dbReference>
<comment type="subcellular location">
    <subcellularLocation>
        <location evidence="1">Cytoplasm</location>
        <location evidence="1">Cytosol</location>
    </subcellularLocation>
</comment>
<evidence type="ECO:0000256" key="2">
    <source>
        <dbReference type="ARBA" id="ARBA00008787"/>
    </source>
</evidence>
<keyword evidence="6" id="KW-0969">Cilium</keyword>
<evidence type="ECO:0000256" key="3">
    <source>
        <dbReference type="ARBA" id="ARBA00022490"/>
    </source>
</evidence>
<dbReference type="PANTHER" id="PTHR34773:SF1">
    <property type="entry name" value="FLAGELLAR SECRETION CHAPERONE FLIS"/>
    <property type="match status" value="1"/>
</dbReference>
<organism evidence="6 7">
    <name type="scientific">Geobacillus thermodenitrificans (strain NG80-2)</name>
    <dbReference type="NCBI Taxonomy" id="420246"/>
    <lineage>
        <taxon>Bacteria</taxon>
        <taxon>Bacillati</taxon>
        <taxon>Bacillota</taxon>
        <taxon>Bacilli</taxon>
        <taxon>Bacillales</taxon>
        <taxon>Anoxybacillaceae</taxon>
        <taxon>Geobacillus</taxon>
    </lineage>
</organism>
<dbReference type="InterPro" id="IPR003713">
    <property type="entry name" value="FliS"/>
</dbReference>
<keyword evidence="6" id="KW-0282">Flagellum</keyword>
<dbReference type="AlphaFoldDB" id="A4ISV9"/>
<evidence type="ECO:0000256" key="5">
    <source>
        <dbReference type="ARBA" id="ARBA00023186"/>
    </source>
</evidence>
<evidence type="ECO:0000313" key="7">
    <source>
        <dbReference type="Proteomes" id="UP000001578"/>
    </source>
</evidence>
<dbReference type="KEGG" id="gtn:GTNG_3068"/>
<evidence type="ECO:0000256" key="4">
    <source>
        <dbReference type="ARBA" id="ARBA00022795"/>
    </source>
</evidence>
<dbReference type="HOGENOM" id="CLU_080373_3_2_9"/>
<dbReference type="SUPFAM" id="SSF101116">
    <property type="entry name" value="Flagellar export chaperone FliS"/>
    <property type="match status" value="1"/>
</dbReference>
<dbReference type="eggNOG" id="COG1516">
    <property type="taxonomic scope" value="Bacteria"/>
</dbReference>
<dbReference type="Gene3D" id="1.20.120.340">
    <property type="entry name" value="Flagellar protein FliS"/>
    <property type="match status" value="1"/>
</dbReference>
<comment type="similarity">
    <text evidence="2">Belongs to the FliS family.</text>
</comment>
<protein>
    <submittedName>
        <fullName evidence="6">Flagellar biosynthesis, FlhB-related protein</fullName>
    </submittedName>
</protein>
<dbReference type="Pfam" id="PF02561">
    <property type="entry name" value="FliS"/>
    <property type="match status" value="1"/>
</dbReference>
<dbReference type="GO" id="GO:0071973">
    <property type="term" value="P:bacterial-type flagellum-dependent cell motility"/>
    <property type="evidence" value="ECO:0007669"/>
    <property type="project" value="TreeGrafter"/>
</dbReference>
<dbReference type="Proteomes" id="UP000001578">
    <property type="component" value="Chromosome"/>
</dbReference>
<proteinExistence type="inferred from homology"/>
<evidence type="ECO:0000313" key="6">
    <source>
        <dbReference type="EMBL" id="ABO68413.1"/>
    </source>
</evidence>
<dbReference type="EMBL" id="CP000557">
    <property type="protein sequence ID" value="ABO68413.1"/>
    <property type="molecule type" value="Genomic_DNA"/>
</dbReference>
<dbReference type="PANTHER" id="PTHR34773">
    <property type="entry name" value="FLAGELLAR SECRETION CHAPERONE FLIS"/>
    <property type="match status" value="1"/>
</dbReference>
<keyword evidence="3" id="KW-0963">Cytoplasm</keyword>
<reference evidence="6 7" key="1">
    <citation type="journal article" date="2007" name="Proc. Natl. Acad. Sci. U.S.A.">
        <title>Genome and proteome of long-chain alkane degrading Geobacillus thermodenitrificans NG80-2 isolated from a deep-subsurface oil reservoir.</title>
        <authorList>
            <person name="Feng L."/>
            <person name="Wang W."/>
            <person name="Cheng J."/>
            <person name="Ren Y."/>
            <person name="Zhao G."/>
            <person name="Gao C."/>
            <person name="Tang Y."/>
            <person name="Liu X."/>
            <person name="Han W."/>
            <person name="Peng X."/>
            <person name="Liu R."/>
            <person name="Wang L."/>
        </authorList>
    </citation>
    <scope>NUCLEOTIDE SEQUENCE [LARGE SCALE GENOMIC DNA]</scope>
    <source>
        <strain evidence="6 7">NG80-2</strain>
    </source>
</reference>
<dbReference type="NCBIfam" id="TIGR00208">
    <property type="entry name" value="fliS"/>
    <property type="match status" value="1"/>
</dbReference>
<name>A4ISV9_GEOTN</name>
<dbReference type="InterPro" id="IPR036584">
    <property type="entry name" value="FliS_sf"/>
</dbReference>
<keyword evidence="6" id="KW-0966">Cell projection</keyword>